<dbReference type="Proteomes" id="UP001186974">
    <property type="component" value="Unassembled WGS sequence"/>
</dbReference>
<feature type="non-terminal residue" evidence="1">
    <location>
        <position position="391"/>
    </location>
</feature>
<proteinExistence type="predicted"/>
<reference evidence="1" key="1">
    <citation type="submission" date="2024-09" db="EMBL/GenBank/DDBJ databases">
        <title>Black Yeasts Isolated from many extreme environments.</title>
        <authorList>
            <person name="Coleine C."/>
            <person name="Stajich J.E."/>
            <person name="Selbmann L."/>
        </authorList>
    </citation>
    <scope>NUCLEOTIDE SEQUENCE</scope>
    <source>
        <strain evidence="1">CCFEE 5737</strain>
    </source>
</reference>
<name>A0ACC3CV10_9PEZI</name>
<dbReference type="EMBL" id="JAWDJW010010983">
    <property type="protein sequence ID" value="KAK3045138.1"/>
    <property type="molecule type" value="Genomic_DNA"/>
</dbReference>
<evidence type="ECO:0000313" key="2">
    <source>
        <dbReference type="Proteomes" id="UP001186974"/>
    </source>
</evidence>
<sequence>MQDHSNSVQELGYLEEFKGITINDHKHVRVTERTDTDTTIVESDPRYLELHYGRTASEKDDIFTTGLNASGTAVSESYEGYTKSTFHIYHKRERRHLVISPIIDPRRERYCPSSRKKWAKKHPYSIADDPCEDEHSEGYYMHLPSLAFRDPPRTLRRGGTKHGTPICLVYNSWFWRRWKLQFGSELAEDGVIDPRGVVSYDYHDSRNDNYALKGYPVRSWRMWCESGKQYHREVNKKRKVEKLTSSDVSISVATEVPSPTYSGIPVRRQLIDEVVQLDWTSPLSRNTRLYQFRYAGLEFCWKGTSTVKETRKFGSLLRYHHLKLVVKVPMNNPTEETRVSHAEHCLAKYTASVAAEKAGMLEVYDTAIKCLLLAHVEAHGGSELENVKETR</sequence>
<organism evidence="1 2">
    <name type="scientific">Coniosporium uncinatum</name>
    <dbReference type="NCBI Taxonomy" id="93489"/>
    <lineage>
        <taxon>Eukaryota</taxon>
        <taxon>Fungi</taxon>
        <taxon>Dikarya</taxon>
        <taxon>Ascomycota</taxon>
        <taxon>Pezizomycotina</taxon>
        <taxon>Dothideomycetes</taxon>
        <taxon>Dothideomycetes incertae sedis</taxon>
        <taxon>Coniosporium</taxon>
    </lineage>
</organism>
<comment type="caution">
    <text evidence="1">The sequence shown here is derived from an EMBL/GenBank/DDBJ whole genome shotgun (WGS) entry which is preliminary data.</text>
</comment>
<evidence type="ECO:0000313" key="1">
    <source>
        <dbReference type="EMBL" id="KAK3045138.1"/>
    </source>
</evidence>
<keyword evidence="2" id="KW-1185">Reference proteome</keyword>
<gene>
    <name evidence="1" type="ORF">LTS18_014482</name>
</gene>
<accession>A0ACC3CV10</accession>
<protein>
    <submittedName>
        <fullName evidence="1">Uncharacterized protein</fullName>
    </submittedName>
</protein>